<dbReference type="Gene3D" id="3.40.50.720">
    <property type="entry name" value="NAD(P)-binding Rossmann-like Domain"/>
    <property type="match status" value="1"/>
</dbReference>
<protein>
    <submittedName>
        <fullName evidence="4">TIGR01777 family protein</fullName>
    </submittedName>
</protein>
<dbReference type="EMBL" id="PZBZ01000049">
    <property type="protein sequence ID" value="PTG12541.1"/>
    <property type="molecule type" value="Genomic_DNA"/>
</dbReference>
<dbReference type="PANTHER" id="PTHR11092">
    <property type="entry name" value="SUGAR NUCLEOTIDE EPIMERASE RELATED"/>
    <property type="match status" value="1"/>
</dbReference>
<evidence type="ECO:0000259" key="3">
    <source>
        <dbReference type="Pfam" id="PF08338"/>
    </source>
</evidence>
<dbReference type="SUPFAM" id="SSF51735">
    <property type="entry name" value="NAD(P)-binding Rossmann-fold domains"/>
    <property type="match status" value="1"/>
</dbReference>
<dbReference type="PANTHER" id="PTHR11092:SF0">
    <property type="entry name" value="EPIMERASE FAMILY PROTEIN SDR39U1"/>
    <property type="match status" value="1"/>
</dbReference>
<dbReference type="InterPro" id="IPR010099">
    <property type="entry name" value="SDR39U1"/>
</dbReference>
<dbReference type="Pfam" id="PF01370">
    <property type="entry name" value="Epimerase"/>
    <property type="match status" value="1"/>
</dbReference>
<comment type="caution">
    <text evidence="4">The sequence shown here is derived from an EMBL/GenBank/DDBJ whole genome shotgun (WGS) entry which is preliminary data.</text>
</comment>
<reference evidence="4 5" key="1">
    <citation type="journal article" date="2016" name="Front. Microbiol.">
        <title>Comprehensive Phylogenetic Analysis of Bovine Non-aureus Staphylococci Species Based on Whole-Genome Sequencing.</title>
        <authorList>
            <person name="Naushad S."/>
            <person name="Barkema H.W."/>
            <person name="Luby C."/>
            <person name="Condas L.A."/>
            <person name="Nobrega D.B."/>
            <person name="Carson D.A."/>
            <person name="De Buck J."/>
        </authorList>
    </citation>
    <scope>NUCLEOTIDE SEQUENCE [LARGE SCALE GENOMIC DNA]</scope>
    <source>
        <strain evidence="4 5">SNUC 505</strain>
    </source>
</reference>
<dbReference type="InterPro" id="IPR036291">
    <property type="entry name" value="NAD(P)-bd_dom_sf"/>
</dbReference>
<dbReference type="RefSeq" id="WP_107360750.1">
    <property type="nucleotide sequence ID" value="NZ_JAHSUP010000002.1"/>
</dbReference>
<feature type="domain" description="NAD-dependent epimerase/dehydratase" evidence="2">
    <location>
        <begin position="5"/>
        <end position="224"/>
    </location>
</feature>
<dbReference type="InterPro" id="IPR013549">
    <property type="entry name" value="DUF1731"/>
</dbReference>
<accession>A0AAE5T038</accession>
<comment type="similarity">
    <text evidence="1">Belongs to the NAD(P)-dependent epimerase/dehydratase family. SDR39U1 subfamily.</text>
</comment>
<dbReference type="NCBIfam" id="TIGR01777">
    <property type="entry name" value="yfcH"/>
    <property type="match status" value="1"/>
</dbReference>
<organism evidence="4 5">
    <name type="scientific">Staphylococcus chromogenes</name>
    <name type="common">Staphylococcus hyicus subsp. chromogenes</name>
    <dbReference type="NCBI Taxonomy" id="46126"/>
    <lineage>
        <taxon>Bacteria</taxon>
        <taxon>Bacillati</taxon>
        <taxon>Bacillota</taxon>
        <taxon>Bacilli</taxon>
        <taxon>Bacillales</taxon>
        <taxon>Staphylococcaceae</taxon>
        <taxon>Staphylococcus</taxon>
    </lineage>
</organism>
<sequence length="300" mass="34537">MTHFLITGGTGLVGSQLVEKLLAYKENKIFILTRSDKTSETKGVTFINWQKKHWENQVPYIDVVINLAGATLNHYWTDSHKQQMMQSRIQSTHALYHLFNSRAQQPSVLFNASAMGYYPPSLTQAYTEQFKTLPHDFLSEIVYQWERQADHFAKLGTRVIKGRFGLILSDQGGALPMMSLPYRYFVGGKIGHGKQWYSWIHLEDLVQSILFLIQHPEAKGVYNLSAPLPETQNDFGTTLGKVLHRPHYTRVPSFVLRLILGEMSTLILDTQYMIPERLQSMGFHFQYPNLKDALENIYHS</sequence>
<feature type="domain" description="DUF1731" evidence="3">
    <location>
        <begin position="251"/>
        <end position="297"/>
    </location>
</feature>
<name>A0AAE5T038_STACR</name>
<dbReference type="Pfam" id="PF08338">
    <property type="entry name" value="DUF1731"/>
    <property type="match status" value="1"/>
</dbReference>
<dbReference type="AlphaFoldDB" id="A0AAE5T038"/>
<evidence type="ECO:0000313" key="5">
    <source>
        <dbReference type="Proteomes" id="UP000242704"/>
    </source>
</evidence>
<evidence type="ECO:0000256" key="1">
    <source>
        <dbReference type="ARBA" id="ARBA00009353"/>
    </source>
</evidence>
<proteinExistence type="inferred from homology"/>
<evidence type="ECO:0000259" key="2">
    <source>
        <dbReference type="Pfam" id="PF01370"/>
    </source>
</evidence>
<gene>
    <name evidence="4" type="ORF">BU653_08980</name>
</gene>
<dbReference type="InterPro" id="IPR001509">
    <property type="entry name" value="Epimerase_deHydtase"/>
</dbReference>
<evidence type="ECO:0000313" key="4">
    <source>
        <dbReference type="EMBL" id="PTG12541.1"/>
    </source>
</evidence>
<dbReference type="Proteomes" id="UP000242704">
    <property type="component" value="Unassembled WGS sequence"/>
</dbReference>